<dbReference type="Gene3D" id="3.40.1110.10">
    <property type="entry name" value="Calcium-transporting ATPase, cytoplasmic domain N"/>
    <property type="match status" value="1"/>
</dbReference>
<feature type="transmembrane region" description="Helical" evidence="2">
    <location>
        <begin position="868"/>
        <end position="887"/>
    </location>
</feature>
<dbReference type="STRING" id="37360.A0A0G4IYJ2"/>
<feature type="transmembrane region" description="Helical" evidence="2">
    <location>
        <begin position="612"/>
        <end position="634"/>
    </location>
</feature>
<dbReference type="Gene3D" id="1.20.1110.10">
    <property type="entry name" value="Calcium-transporting ATPase, transmembrane domain"/>
    <property type="match status" value="2"/>
</dbReference>
<dbReference type="Pfam" id="PF00690">
    <property type="entry name" value="Cation_ATPase_N"/>
    <property type="match status" value="1"/>
</dbReference>
<feature type="transmembrane region" description="Helical" evidence="2">
    <location>
        <begin position="303"/>
        <end position="330"/>
    </location>
</feature>
<feature type="region of interest" description="Disordered" evidence="1">
    <location>
        <begin position="901"/>
        <end position="970"/>
    </location>
</feature>
<feature type="transmembrane region" description="Helical" evidence="2">
    <location>
        <begin position="833"/>
        <end position="853"/>
    </location>
</feature>
<accession>A0A0G4IYJ2</accession>
<feature type="compositionally biased region" description="Acidic residues" evidence="1">
    <location>
        <begin position="901"/>
        <end position="915"/>
    </location>
</feature>
<dbReference type="InterPro" id="IPR023214">
    <property type="entry name" value="HAD_sf"/>
</dbReference>
<protein>
    <recommendedName>
        <fullName evidence="3">Cation-transporting P-type ATPase N-terminal domain-containing protein</fullName>
    </recommendedName>
</protein>
<dbReference type="AlphaFoldDB" id="A0A0G4IYJ2"/>
<dbReference type="EMBL" id="CDSF01000098">
    <property type="protein sequence ID" value="CEP00164.1"/>
    <property type="molecule type" value="Genomic_DNA"/>
</dbReference>
<dbReference type="InterPro" id="IPR059000">
    <property type="entry name" value="ATPase_P-type_domA"/>
</dbReference>
<organism evidence="4 5">
    <name type="scientific">Plasmodiophora brassicae</name>
    <name type="common">Clubroot disease agent</name>
    <dbReference type="NCBI Taxonomy" id="37360"/>
    <lineage>
        <taxon>Eukaryota</taxon>
        <taxon>Sar</taxon>
        <taxon>Rhizaria</taxon>
        <taxon>Endomyxa</taxon>
        <taxon>Phytomyxea</taxon>
        <taxon>Plasmodiophorida</taxon>
        <taxon>Plasmodiophoridae</taxon>
        <taxon>Plasmodiophora</taxon>
    </lineage>
</organism>
<evidence type="ECO:0000256" key="2">
    <source>
        <dbReference type="SAM" id="Phobius"/>
    </source>
</evidence>
<feature type="transmembrane region" description="Helical" evidence="2">
    <location>
        <begin position="802"/>
        <end position="821"/>
    </location>
</feature>
<gene>
    <name evidence="4" type="ORF">PBRA_007898</name>
</gene>
<sequence>MEGDAGDDGRDRPPPQAQPQQQQTPRPDADPSSNPVAVSDLDALYWERRPLDEIVAQFGSSLADGVDESSAILKRFTAGSNDLLKRVRPDSRPRRAVRAVFHPLSLLMALAAFLSFGLGNISDGVVIALLCVLHAVLSYYTALRHAGLLGALDGQLPADSTVKRSGTWRTVAASRVIPGDILDLRPGDVVPADCLITTQGAVRVDLFPVTSQTAPVEKAPGKLLLAGATILSGTAEAIVVATGPDTVYGRHLKAISAEPPARAPTLSKMAAVLVACASVIVVVEIAVSRSRQQPWKSLVSNTLVVIVGAMPLAMPIVLGVTRAVAAIAMAKFSFVARRLQAIDRLSGMDVIAITSDGHDPVQRPLRLDDGACIASDAFSSDEVVFYTAVGMPTTRTGDDDRDREQDAILEACPQADDLWRELELTHRLPWSPETQRAVASVRVRANGNTFRVAIGTPHVVVSMDGYLGDDDRQRVLDDVYALQEQRGVVCVGVGVSRDPTDMPFGDVNWELVGVAVLREGDDDSSSSGSGSGSGNNDDTSAAKDVVDNLHVRAMVVSADGADAVADLVGRVGLPALPVQVASETFKVGDDPAGTNYASVKSEQYAMARMRAYATYSMASALRIALTFGLLTIAYNWYYPATAVIFIVVVNDATMVVIATDRQRVARRPQRWRLGRVIGQAAVAALWLAFATIILFSLARNTPLFPKVFGVQPLQAFDGTYRVGPDSDPYCNWELRFPRADLSPCEAGNFLRPVPPRVSYDDAIWEYYKQTYSLQGDIMWPCHEALAVEVCHIQQGRLARLRALIFIIVSVSSQLTIFVTRTRGSVFASRPPRAMLAAFFLAQTIATFIGVYGFGPVTMFSIRTMFMGISWRLAALAWMWAILIVLPLDLLKVIVRKIQGDNDDDFEDPDDDEDDGAERANDAKNVADAPRRSDAPRPSRRTTRQMVAGIEGPRPSRQQAPQHAPEATTST</sequence>
<dbReference type="SUPFAM" id="SSF81665">
    <property type="entry name" value="Calcium ATPase, transmembrane domain M"/>
    <property type="match status" value="1"/>
</dbReference>
<evidence type="ECO:0000256" key="1">
    <source>
        <dbReference type="SAM" id="MobiDB-lite"/>
    </source>
</evidence>
<evidence type="ECO:0000313" key="5">
    <source>
        <dbReference type="Proteomes" id="UP000039324"/>
    </source>
</evidence>
<feature type="region of interest" description="Disordered" evidence="1">
    <location>
        <begin position="520"/>
        <end position="541"/>
    </location>
</feature>
<keyword evidence="5" id="KW-1185">Reference proteome</keyword>
<feature type="transmembrane region" description="Helical" evidence="2">
    <location>
        <begin position="680"/>
        <end position="698"/>
    </location>
</feature>
<dbReference type="InterPro" id="IPR004014">
    <property type="entry name" value="ATPase_P-typ_cation-transptr_N"/>
</dbReference>
<dbReference type="PANTHER" id="PTHR42861">
    <property type="entry name" value="CALCIUM-TRANSPORTING ATPASE"/>
    <property type="match status" value="1"/>
</dbReference>
<feature type="transmembrane region" description="Helical" evidence="2">
    <location>
        <begin position="640"/>
        <end position="659"/>
    </location>
</feature>
<feature type="transmembrane region" description="Helical" evidence="2">
    <location>
        <begin position="269"/>
        <end position="288"/>
    </location>
</feature>
<feature type="region of interest" description="Disordered" evidence="1">
    <location>
        <begin position="1"/>
        <end position="36"/>
    </location>
</feature>
<feature type="compositionally biased region" description="Polar residues" evidence="1">
    <location>
        <begin position="955"/>
        <end position="970"/>
    </location>
</feature>
<reference evidence="4 5" key="1">
    <citation type="submission" date="2015-02" db="EMBL/GenBank/DDBJ databases">
        <authorList>
            <person name="Chooi Y.-H."/>
        </authorList>
    </citation>
    <scope>NUCLEOTIDE SEQUENCE [LARGE SCALE GENOMIC DNA]</scope>
    <source>
        <strain evidence="4">E3</strain>
    </source>
</reference>
<keyword evidence="2" id="KW-1133">Transmembrane helix</keyword>
<dbReference type="SMART" id="SM00831">
    <property type="entry name" value="Cation_ATPase_N"/>
    <property type="match status" value="1"/>
</dbReference>
<dbReference type="InterPro" id="IPR023299">
    <property type="entry name" value="ATPase_P-typ_cyto_dom_N"/>
</dbReference>
<dbReference type="Gene3D" id="2.70.150.10">
    <property type="entry name" value="Calcium-transporting ATPase, cytoplasmic transduction domain A"/>
    <property type="match status" value="1"/>
</dbReference>
<dbReference type="InterPro" id="IPR008250">
    <property type="entry name" value="ATPase_P-typ_transduc_dom_A_sf"/>
</dbReference>
<evidence type="ECO:0000259" key="3">
    <source>
        <dbReference type="SMART" id="SM00831"/>
    </source>
</evidence>
<dbReference type="OrthoDB" id="3352408at2759"/>
<dbReference type="Proteomes" id="UP000039324">
    <property type="component" value="Unassembled WGS sequence"/>
</dbReference>
<feature type="transmembrane region" description="Helical" evidence="2">
    <location>
        <begin position="124"/>
        <end position="142"/>
    </location>
</feature>
<evidence type="ECO:0000313" key="4">
    <source>
        <dbReference type="EMBL" id="CEP00164.1"/>
    </source>
</evidence>
<dbReference type="Pfam" id="PF00122">
    <property type="entry name" value="E1-E2_ATPase"/>
    <property type="match status" value="1"/>
</dbReference>
<dbReference type="SUPFAM" id="SSF81653">
    <property type="entry name" value="Calcium ATPase, transduction domain A"/>
    <property type="match status" value="1"/>
</dbReference>
<keyword evidence="2" id="KW-0472">Membrane</keyword>
<keyword evidence="2" id="KW-0812">Transmembrane</keyword>
<dbReference type="InterPro" id="IPR023298">
    <property type="entry name" value="ATPase_P-typ_TM_dom_sf"/>
</dbReference>
<dbReference type="GO" id="GO:0000166">
    <property type="term" value="F:nucleotide binding"/>
    <property type="evidence" value="ECO:0007669"/>
    <property type="project" value="InterPro"/>
</dbReference>
<feature type="transmembrane region" description="Helical" evidence="2">
    <location>
        <begin position="96"/>
        <end position="118"/>
    </location>
</feature>
<proteinExistence type="predicted"/>
<name>A0A0G4IYJ2_PLABS</name>
<dbReference type="Gene3D" id="3.40.50.1000">
    <property type="entry name" value="HAD superfamily/HAD-like"/>
    <property type="match status" value="1"/>
</dbReference>
<feature type="domain" description="Cation-transporting P-type ATPase N-terminal" evidence="3">
    <location>
        <begin position="45"/>
        <end position="120"/>
    </location>
</feature>